<gene>
    <name evidence="3" type="ORF">ACFOEN_02635</name>
</gene>
<comment type="caution">
    <text evidence="3">The sequence shown here is derived from an EMBL/GenBank/DDBJ whole genome shotgun (WGS) entry which is preliminary data.</text>
</comment>
<organism evidence="3 4">
    <name type="scientific">Piscinibacterium candidicorallinum</name>
    <dbReference type="NCBI Taxonomy" id="1793872"/>
    <lineage>
        <taxon>Bacteria</taxon>
        <taxon>Pseudomonadati</taxon>
        <taxon>Pseudomonadota</taxon>
        <taxon>Betaproteobacteria</taxon>
        <taxon>Burkholderiales</taxon>
        <taxon>Piscinibacterium</taxon>
    </lineage>
</organism>
<keyword evidence="1" id="KW-0732">Signal</keyword>
<evidence type="ECO:0000256" key="1">
    <source>
        <dbReference type="SAM" id="SignalP"/>
    </source>
</evidence>
<feature type="chain" id="PRO_5047184675" evidence="1">
    <location>
        <begin position="35"/>
        <end position="224"/>
    </location>
</feature>
<name>A0ABV7GYD8_9BURK</name>
<dbReference type="Pfam" id="PF13590">
    <property type="entry name" value="DUF4136"/>
    <property type="match status" value="1"/>
</dbReference>
<dbReference type="PROSITE" id="PS51257">
    <property type="entry name" value="PROKAR_LIPOPROTEIN"/>
    <property type="match status" value="1"/>
</dbReference>
<accession>A0ABV7GYD8</accession>
<dbReference type="EMBL" id="JBHRTI010000003">
    <property type="protein sequence ID" value="MFC3146535.1"/>
    <property type="molecule type" value="Genomic_DNA"/>
</dbReference>
<feature type="signal peptide" evidence="1">
    <location>
        <begin position="1"/>
        <end position="34"/>
    </location>
</feature>
<evidence type="ECO:0000313" key="3">
    <source>
        <dbReference type="EMBL" id="MFC3146535.1"/>
    </source>
</evidence>
<evidence type="ECO:0000313" key="4">
    <source>
        <dbReference type="Proteomes" id="UP001595556"/>
    </source>
</evidence>
<reference evidence="4" key="1">
    <citation type="journal article" date="2019" name="Int. J. Syst. Evol. Microbiol.">
        <title>The Global Catalogue of Microorganisms (GCM) 10K type strain sequencing project: providing services to taxonomists for standard genome sequencing and annotation.</title>
        <authorList>
            <consortium name="The Broad Institute Genomics Platform"/>
            <consortium name="The Broad Institute Genome Sequencing Center for Infectious Disease"/>
            <person name="Wu L."/>
            <person name="Ma J."/>
        </authorList>
    </citation>
    <scope>NUCLEOTIDE SEQUENCE [LARGE SCALE GENOMIC DNA]</scope>
    <source>
        <strain evidence="4">KCTC 52168</strain>
    </source>
</reference>
<dbReference type="RefSeq" id="WP_377300824.1">
    <property type="nucleotide sequence ID" value="NZ_CP180191.1"/>
</dbReference>
<evidence type="ECO:0000259" key="2">
    <source>
        <dbReference type="Pfam" id="PF13590"/>
    </source>
</evidence>
<proteinExistence type="predicted"/>
<keyword evidence="4" id="KW-1185">Reference proteome</keyword>
<dbReference type="Proteomes" id="UP001595556">
    <property type="component" value="Unassembled WGS sequence"/>
</dbReference>
<feature type="domain" description="DUF4136" evidence="2">
    <location>
        <begin position="56"/>
        <end position="197"/>
    </location>
</feature>
<dbReference type="InterPro" id="IPR025411">
    <property type="entry name" value="DUF4136"/>
</dbReference>
<protein>
    <submittedName>
        <fullName evidence="3">DUF4136 domain-containing protein</fullName>
    </submittedName>
</protein>
<sequence length="224" mass="24743">MFSPFRQRAGSLRRFFRLGAAALVVFGLAACASAPPKVRSDVTAFHNWPAKLPSTSFSFTVPPGMDGASIELQNYQTLIADQLARYGIDKRVESGGGLRVSFSTQVGSREVKVREPVDPFFYGGYYRPWGWGPYWGPWGFPERQYNVEVFVRTLKLNIDDANGKRLFETTVVSQGCIRELSAVMPAMITAAFEGFPGESGKTRVVEIPLEQPLAAAPAQSEPKR</sequence>